<protein>
    <submittedName>
        <fullName evidence="1">Uncharacterized protein</fullName>
    </submittedName>
</protein>
<name>A0A3M0CT05_9PROT</name>
<proteinExistence type="predicted"/>
<gene>
    <name evidence="1" type="ORF">BXY39_0535</name>
</gene>
<dbReference type="InParanoid" id="A0A3M0CT05"/>
<dbReference type="Proteomes" id="UP000271227">
    <property type="component" value="Unassembled WGS sequence"/>
</dbReference>
<evidence type="ECO:0000313" key="1">
    <source>
        <dbReference type="EMBL" id="RMB12045.1"/>
    </source>
</evidence>
<accession>A0A3M0CT05</accession>
<reference evidence="1 2" key="1">
    <citation type="submission" date="2018-10" db="EMBL/GenBank/DDBJ databases">
        <title>Genomic Encyclopedia of Archaeal and Bacterial Type Strains, Phase II (KMG-II): from individual species to whole genera.</title>
        <authorList>
            <person name="Goeker M."/>
        </authorList>
    </citation>
    <scope>NUCLEOTIDE SEQUENCE [LARGE SCALE GENOMIC DNA]</scope>
    <source>
        <strain evidence="1 2">DSM 25217</strain>
    </source>
</reference>
<dbReference type="EMBL" id="REFR01000009">
    <property type="protein sequence ID" value="RMB12045.1"/>
    <property type="molecule type" value="Genomic_DNA"/>
</dbReference>
<organism evidence="1 2">
    <name type="scientific">Eilatimonas milleporae</name>
    <dbReference type="NCBI Taxonomy" id="911205"/>
    <lineage>
        <taxon>Bacteria</taxon>
        <taxon>Pseudomonadati</taxon>
        <taxon>Pseudomonadota</taxon>
        <taxon>Alphaproteobacteria</taxon>
        <taxon>Kordiimonadales</taxon>
        <taxon>Kordiimonadaceae</taxon>
        <taxon>Eilatimonas</taxon>
    </lineage>
</organism>
<evidence type="ECO:0000313" key="2">
    <source>
        <dbReference type="Proteomes" id="UP000271227"/>
    </source>
</evidence>
<sequence length="133" mass="13874">MNVDTILLHNGSMFWDAPTTVGAFSSGSFSVSNKEGTILVGASGAVRFILETGGKRGLPVAVGFSAPAVGSARASVHLNAGPQTAYDNLFTEENKKETIVDGIANDGNPKQTALTFQTIPGQITSFTITQRDV</sequence>
<comment type="caution">
    <text evidence="1">The sequence shown here is derived from an EMBL/GenBank/DDBJ whole genome shotgun (WGS) entry which is preliminary data.</text>
</comment>
<keyword evidence="2" id="KW-1185">Reference proteome</keyword>
<dbReference type="RefSeq" id="WP_147453444.1">
    <property type="nucleotide sequence ID" value="NZ_REFR01000009.1"/>
</dbReference>
<dbReference type="AlphaFoldDB" id="A0A3M0CT05"/>